<gene>
    <name evidence="1" type="ORF">METZ01_LOCUS90252</name>
</gene>
<dbReference type="EMBL" id="UINC01008302">
    <property type="protein sequence ID" value="SVA37398.1"/>
    <property type="molecule type" value="Genomic_DNA"/>
</dbReference>
<reference evidence="1" key="1">
    <citation type="submission" date="2018-05" db="EMBL/GenBank/DDBJ databases">
        <authorList>
            <person name="Lanie J.A."/>
            <person name="Ng W.-L."/>
            <person name="Kazmierczak K.M."/>
            <person name="Andrzejewski T.M."/>
            <person name="Davidsen T.M."/>
            <person name="Wayne K.J."/>
            <person name="Tettelin H."/>
            <person name="Glass J.I."/>
            <person name="Rusch D."/>
            <person name="Podicherti R."/>
            <person name="Tsui H.-C.T."/>
            <person name="Winkler M.E."/>
        </authorList>
    </citation>
    <scope>NUCLEOTIDE SEQUENCE</scope>
</reference>
<evidence type="ECO:0000313" key="1">
    <source>
        <dbReference type="EMBL" id="SVA37398.1"/>
    </source>
</evidence>
<name>A0A381VCA4_9ZZZZ</name>
<accession>A0A381VCA4</accession>
<proteinExistence type="predicted"/>
<organism evidence="1">
    <name type="scientific">marine metagenome</name>
    <dbReference type="NCBI Taxonomy" id="408172"/>
    <lineage>
        <taxon>unclassified sequences</taxon>
        <taxon>metagenomes</taxon>
        <taxon>ecological metagenomes</taxon>
    </lineage>
</organism>
<protein>
    <submittedName>
        <fullName evidence="1">Uncharacterized protein</fullName>
    </submittedName>
</protein>
<sequence>VVALPENIPDVFKQYFVKYTKVIAPNGKPIHILAQDGWTNDQIKHGRNVLEHILTNYEGSVYGNDKSIVANAMSDQKATMVFFNTEPDLEKAFNEGLGFATDLSMQDLRANECTAVGSEDYMNHTTRDASYEEIWHLVHDYGIKPTLPKMIKEMRVANDVAEKNGWKGWPEDEPQEHPNEYMGVLIDNYYDLWKIMPKLYEGREIAEMGRRKDRSDHGQSFEGKSHFGRYFANSRFSMKEKDPLGHNVIENYFHSYLTFIPELPE</sequence>
<feature type="non-terminal residue" evidence="1">
    <location>
        <position position="1"/>
    </location>
</feature>
<feature type="non-terminal residue" evidence="1">
    <location>
        <position position="265"/>
    </location>
</feature>
<dbReference type="AlphaFoldDB" id="A0A381VCA4"/>